<dbReference type="PANTHER" id="PTHR12606:SF141">
    <property type="entry name" value="GH15225P-RELATED"/>
    <property type="match status" value="1"/>
</dbReference>
<keyword evidence="4" id="KW-0788">Thiol protease</keyword>
<feature type="region of interest" description="Disordered" evidence="6">
    <location>
        <begin position="205"/>
        <end position="225"/>
    </location>
</feature>
<feature type="domain" description="Ubiquitin-like protease family profile" evidence="7">
    <location>
        <begin position="330"/>
        <end position="506"/>
    </location>
</feature>
<dbReference type="SUPFAM" id="SSF54001">
    <property type="entry name" value="Cysteine proteinases"/>
    <property type="match status" value="1"/>
</dbReference>
<dbReference type="OrthoDB" id="1939479at2759"/>
<feature type="region of interest" description="Disordered" evidence="6">
    <location>
        <begin position="148"/>
        <end position="174"/>
    </location>
</feature>
<reference evidence="8" key="1">
    <citation type="journal article" date="2021" name="IMA Fungus">
        <title>Genomic characterization of three marine fungi, including Emericellopsis atlantica sp. nov. with signatures of a generalist lifestyle and marine biomass degradation.</title>
        <authorList>
            <person name="Hagestad O.C."/>
            <person name="Hou L."/>
            <person name="Andersen J.H."/>
            <person name="Hansen E.H."/>
            <person name="Altermark B."/>
            <person name="Li C."/>
            <person name="Kuhnert E."/>
            <person name="Cox R.J."/>
            <person name="Crous P.W."/>
            <person name="Spatafora J.W."/>
            <person name="Lail K."/>
            <person name="Amirebrahimi M."/>
            <person name="Lipzen A."/>
            <person name="Pangilinan J."/>
            <person name="Andreopoulos W."/>
            <person name="Hayes R.D."/>
            <person name="Ng V."/>
            <person name="Grigoriev I.V."/>
            <person name="Jackson S.A."/>
            <person name="Sutton T.D.S."/>
            <person name="Dobson A.D.W."/>
            <person name="Rama T."/>
        </authorList>
    </citation>
    <scope>NUCLEOTIDE SEQUENCE</scope>
    <source>
        <strain evidence="8">TRa018bII</strain>
    </source>
</reference>
<evidence type="ECO:0000256" key="2">
    <source>
        <dbReference type="ARBA" id="ARBA00022670"/>
    </source>
</evidence>
<dbReference type="InterPro" id="IPR038765">
    <property type="entry name" value="Papain-like_cys_pep_sf"/>
</dbReference>
<evidence type="ECO:0000313" key="9">
    <source>
        <dbReference type="Proteomes" id="UP000824998"/>
    </source>
</evidence>
<name>A0A9P8C3L6_9HELO</name>
<dbReference type="Pfam" id="PF02902">
    <property type="entry name" value="Peptidase_C48"/>
    <property type="match status" value="1"/>
</dbReference>
<proteinExistence type="inferred from homology"/>
<dbReference type="Proteomes" id="UP000824998">
    <property type="component" value="Unassembled WGS sequence"/>
</dbReference>
<gene>
    <name evidence="8" type="ORF">BJ875DRAFT_467501</name>
</gene>
<dbReference type="GO" id="GO:0006508">
    <property type="term" value="P:proteolysis"/>
    <property type="evidence" value="ECO:0007669"/>
    <property type="project" value="UniProtKB-KW"/>
</dbReference>
<dbReference type="GO" id="GO:0016926">
    <property type="term" value="P:protein desumoylation"/>
    <property type="evidence" value="ECO:0007669"/>
    <property type="project" value="TreeGrafter"/>
</dbReference>
<evidence type="ECO:0000256" key="1">
    <source>
        <dbReference type="ARBA" id="ARBA00005234"/>
    </source>
</evidence>
<dbReference type="InterPro" id="IPR003653">
    <property type="entry name" value="Peptidase_C48_C"/>
</dbReference>
<accession>A0A9P8C3L6</accession>
<dbReference type="EMBL" id="MU251560">
    <property type="protein sequence ID" value="KAG9232215.1"/>
    <property type="molecule type" value="Genomic_DNA"/>
</dbReference>
<organism evidence="8 9">
    <name type="scientific">Amylocarpus encephaloides</name>
    <dbReference type="NCBI Taxonomy" id="45428"/>
    <lineage>
        <taxon>Eukaryota</taxon>
        <taxon>Fungi</taxon>
        <taxon>Dikarya</taxon>
        <taxon>Ascomycota</taxon>
        <taxon>Pezizomycotina</taxon>
        <taxon>Leotiomycetes</taxon>
        <taxon>Helotiales</taxon>
        <taxon>Helotiales incertae sedis</taxon>
        <taxon>Amylocarpus</taxon>
    </lineage>
</organism>
<comment type="similarity">
    <text evidence="1">Belongs to the peptidase C48 family.</text>
</comment>
<keyword evidence="9" id="KW-1185">Reference proteome</keyword>
<sequence length="547" mass="62156">MSARKRKAEEQLAPISSAAIQPLPLSAALNMGSIQSMIIDGFRGGWRAVTEWLYVPTYRDQSNATSEAAMSPPLHITKPTKGVSRSVKRHRTRHHESVPRSSKRDEFREAGTGTMDLRNCATSDEASKRVDDFWRAEEFGLLRKRSMKFAPTQETRPQPIQDSATSSRQLRPGRSLEQLRTLHPHSSSYPPNELKFNVRSRALSGSRQWRPEYPRQETYRRQETKDDDLSITDSLGRLLAHDGHQNEFQGGDSTLPLSAFRKEIRRKAALERDRKEKEAALLAAKERRLRRRAPSRPLIQPMNKTWERRVDEVFYSRDQQVILATSLRGNELRLHDFAKLLGRGSWLNDEIINTYIEWVVEAANKAAIDEEKASGKTPGTVPKFIAHNSFFYQNLIKKGASSTANLMKRKKAPGNSLMEVDSVFVPINKGSHWTIGVVRPVAKTIEYFDSMGGSPQSFTNLMRDWLKFALGKAYIEEEWKVPKTTCAIQNNGYDCGVFVCTNAFCVALGLDTSCYLERDMMQQRRNIAAILLNRGFVGDFGWDMGDL</sequence>
<keyword evidence="2" id="KW-0645">Protease</keyword>
<evidence type="ECO:0000256" key="4">
    <source>
        <dbReference type="ARBA" id="ARBA00022807"/>
    </source>
</evidence>
<feature type="coiled-coil region" evidence="5">
    <location>
        <begin position="260"/>
        <end position="292"/>
    </location>
</feature>
<dbReference type="PROSITE" id="PS50600">
    <property type="entry name" value="ULP_PROTEASE"/>
    <property type="match status" value="1"/>
</dbReference>
<dbReference type="GO" id="GO:0016929">
    <property type="term" value="F:deSUMOylase activity"/>
    <property type="evidence" value="ECO:0007669"/>
    <property type="project" value="TreeGrafter"/>
</dbReference>
<evidence type="ECO:0000256" key="5">
    <source>
        <dbReference type="SAM" id="Coils"/>
    </source>
</evidence>
<keyword evidence="3" id="KW-0378">Hydrolase</keyword>
<dbReference type="AlphaFoldDB" id="A0A9P8C3L6"/>
<feature type="compositionally biased region" description="Polar residues" evidence="6">
    <location>
        <begin position="152"/>
        <end position="169"/>
    </location>
</feature>
<dbReference type="GO" id="GO:0005634">
    <property type="term" value="C:nucleus"/>
    <property type="evidence" value="ECO:0007669"/>
    <property type="project" value="TreeGrafter"/>
</dbReference>
<evidence type="ECO:0000256" key="3">
    <source>
        <dbReference type="ARBA" id="ARBA00022801"/>
    </source>
</evidence>
<evidence type="ECO:0000313" key="8">
    <source>
        <dbReference type="EMBL" id="KAG9232215.1"/>
    </source>
</evidence>
<keyword evidence="5" id="KW-0175">Coiled coil</keyword>
<dbReference type="PANTHER" id="PTHR12606">
    <property type="entry name" value="SENTRIN/SUMO-SPECIFIC PROTEASE"/>
    <property type="match status" value="1"/>
</dbReference>
<evidence type="ECO:0000256" key="6">
    <source>
        <dbReference type="SAM" id="MobiDB-lite"/>
    </source>
</evidence>
<feature type="compositionally biased region" description="Basic and acidic residues" evidence="6">
    <location>
        <begin position="209"/>
        <end position="225"/>
    </location>
</feature>
<protein>
    <recommendedName>
        <fullName evidence="7">Ubiquitin-like protease family profile domain-containing protein</fullName>
    </recommendedName>
</protein>
<comment type="caution">
    <text evidence="8">The sequence shown here is derived from an EMBL/GenBank/DDBJ whole genome shotgun (WGS) entry which is preliminary data.</text>
</comment>
<dbReference type="Gene3D" id="3.40.395.10">
    <property type="entry name" value="Adenoviral Proteinase, Chain A"/>
    <property type="match status" value="1"/>
</dbReference>
<feature type="region of interest" description="Disordered" evidence="6">
    <location>
        <begin position="65"/>
        <end position="114"/>
    </location>
</feature>
<feature type="compositionally biased region" description="Basic and acidic residues" evidence="6">
    <location>
        <begin position="95"/>
        <end position="109"/>
    </location>
</feature>
<evidence type="ECO:0000259" key="7">
    <source>
        <dbReference type="PROSITE" id="PS50600"/>
    </source>
</evidence>